<sequence>MAFGSRAFGASRTSPLQEAGKPGPTPTNVSAEFGGVHRHGDSVFLRS</sequence>
<protein>
    <submittedName>
        <fullName evidence="2">Uncharacterized protein</fullName>
    </submittedName>
</protein>
<gene>
    <name evidence="2" type="ORF">PoMZ_10021</name>
</gene>
<dbReference type="EMBL" id="CP034204">
    <property type="protein sequence ID" value="QBZ54325.1"/>
    <property type="molecule type" value="Genomic_DNA"/>
</dbReference>
<reference evidence="2 3" key="1">
    <citation type="journal article" date="2019" name="Mol. Biol. Evol.">
        <title>Blast fungal genomes show frequent chromosomal changes, gene gains and losses, and effector gene turnover.</title>
        <authorList>
            <person name="Gomez Luciano L.B."/>
            <person name="Jason Tsai I."/>
            <person name="Chuma I."/>
            <person name="Tosa Y."/>
            <person name="Chen Y.H."/>
            <person name="Li J.Y."/>
            <person name="Li M.Y."/>
            <person name="Jade Lu M.Y."/>
            <person name="Nakayashiki H."/>
            <person name="Li W.H."/>
        </authorList>
    </citation>
    <scope>NUCLEOTIDE SEQUENCE [LARGE SCALE GENOMIC DNA]</scope>
    <source>
        <strain evidence="2">MZ5-1-6</strain>
    </source>
</reference>
<evidence type="ECO:0000313" key="3">
    <source>
        <dbReference type="Proteomes" id="UP000294847"/>
    </source>
</evidence>
<dbReference type="Proteomes" id="UP000294847">
    <property type="component" value="Chromosome 1"/>
</dbReference>
<organism evidence="2 3">
    <name type="scientific">Pyricularia oryzae</name>
    <name type="common">Rice blast fungus</name>
    <name type="synonym">Magnaporthe oryzae</name>
    <dbReference type="NCBI Taxonomy" id="318829"/>
    <lineage>
        <taxon>Eukaryota</taxon>
        <taxon>Fungi</taxon>
        <taxon>Dikarya</taxon>
        <taxon>Ascomycota</taxon>
        <taxon>Pezizomycotina</taxon>
        <taxon>Sordariomycetes</taxon>
        <taxon>Sordariomycetidae</taxon>
        <taxon>Magnaporthales</taxon>
        <taxon>Pyriculariaceae</taxon>
        <taxon>Pyricularia</taxon>
    </lineage>
</organism>
<name>A0A4V1C4W7_PYROR</name>
<accession>A0A4V1C4W7</accession>
<evidence type="ECO:0000313" key="2">
    <source>
        <dbReference type="EMBL" id="QBZ54325.1"/>
    </source>
</evidence>
<evidence type="ECO:0000256" key="1">
    <source>
        <dbReference type="SAM" id="MobiDB-lite"/>
    </source>
</evidence>
<feature type="region of interest" description="Disordered" evidence="1">
    <location>
        <begin position="1"/>
        <end position="47"/>
    </location>
</feature>
<dbReference type="AlphaFoldDB" id="A0A4V1C4W7"/>
<proteinExistence type="predicted"/>